<dbReference type="AlphaFoldDB" id="A0A5C6F1X1"/>
<sequence>MLNETFRYSYLKQQNKMVISDSYIYGTFEGSFMGNVYELYDGSRWRSLEGAGRFGTLLNPKAVVKQRGKRYFLRVKGFSKTIEVERLNTELEEKLQLVFAAVRHLQMIQTEL</sequence>
<proteinExistence type="predicted"/>
<organism evidence="1 2">
    <name type="scientific">Rubripirellula tenax</name>
    <dbReference type="NCBI Taxonomy" id="2528015"/>
    <lineage>
        <taxon>Bacteria</taxon>
        <taxon>Pseudomonadati</taxon>
        <taxon>Planctomycetota</taxon>
        <taxon>Planctomycetia</taxon>
        <taxon>Pirellulales</taxon>
        <taxon>Pirellulaceae</taxon>
        <taxon>Rubripirellula</taxon>
    </lineage>
</organism>
<comment type="caution">
    <text evidence="1">The sequence shown here is derived from an EMBL/GenBank/DDBJ whole genome shotgun (WGS) entry which is preliminary data.</text>
</comment>
<dbReference type="EMBL" id="SJPW01000004">
    <property type="protein sequence ID" value="TWU54377.1"/>
    <property type="molecule type" value="Genomic_DNA"/>
</dbReference>
<reference evidence="1 2" key="1">
    <citation type="submission" date="2019-02" db="EMBL/GenBank/DDBJ databases">
        <title>Deep-cultivation of Planctomycetes and their phenomic and genomic characterization uncovers novel biology.</title>
        <authorList>
            <person name="Wiegand S."/>
            <person name="Jogler M."/>
            <person name="Boedeker C."/>
            <person name="Pinto D."/>
            <person name="Vollmers J."/>
            <person name="Rivas-Marin E."/>
            <person name="Kohn T."/>
            <person name="Peeters S.H."/>
            <person name="Heuer A."/>
            <person name="Rast P."/>
            <person name="Oberbeckmann S."/>
            <person name="Bunk B."/>
            <person name="Jeske O."/>
            <person name="Meyerdierks A."/>
            <person name="Storesund J.E."/>
            <person name="Kallscheuer N."/>
            <person name="Luecker S."/>
            <person name="Lage O.M."/>
            <person name="Pohl T."/>
            <person name="Merkel B.J."/>
            <person name="Hornburger P."/>
            <person name="Mueller R.-W."/>
            <person name="Bruemmer F."/>
            <person name="Labrenz M."/>
            <person name="Spormann A.M."/>
            <person name="Op Den Camp H."/>
            <person name="Overmann J."/>
            <person name="Amann R."/>
            <person name="Jetten M.S.M."/>
            <person name="Mascher T."/>
            <person name="Medema M.H."/>
            <person name="Devos D.P."/>
            <person name="Kaster A.-K."/>
            <person name="Ovreas L."/>
            <person name="Rohde M."/>
            <person name="Galperin M.Y."/>
            <person name="Jogler C."/>
        </authorList>
    </citation>
    <scope>NUCLEOTIDE SEQUENCE [LARGE SCALE GENOMIC DNA]</scope>
    <source>
        <strain evidence="1 2">Poly51</strain>
    </source>
</reference>
<evidence type="ECO:0000313" key="1">
    <source>
        <dbReference type="EMBL" id="TWU54377.1"/>
    </source>
</evidence>
<dbReference type="RefSeq" id="WP_146458607.1">
    <property type="nucleotide sequence ID" value="NZ_SJPW01000004.1"/>
</dbReference>
<dbReference type="Proteomes" id="UP000318288">
    <property type="component" value="Unassembled WGS sequence"/>
</dbReference>
<dbReference type="OrthoDB" id="9853637at2"/>
<accession>A0A5C6F1X1</accession>
<evidence type="ECO:0000313" key="2">
    <source>
        <dbReference type="Proteomes" id="UP000318288"/>
    </source>
</evidence>
<protein>
    <submittedName>
        <fullName evidence="1">Uncharacterized protein</fullName>
    </submittedName>
</protein>
<name>A0A5C6F1X1_9BACT</name>
<keyword evidence="2" id="KW-1185">Reference proteome</keyword>
<gene>
    <name evidence="1" type="ORF">Poly51_30940</name>
</gene>